<keyword evidence="3 8" id="KW-0812">Transmembrane</keyword>
<reference evidence="10" key="1">
    <citation type="submission" date="2022-01" db="EMBL/GenBank/DDBJ databases">
        <authorList>
            <person name="King R."/>
        </authorList>
    </citation>
    <scope>NUCLEOTIDE SEQUENCE</scope>
</reference>
<feature type="transmembrane region" description="Helical" evidence="8">
    <location>
        <begin position="393"/>
        <end position="412"/>
    </location>
</feature>
<feature type="signal peptide" evidence="9">
    <location>
        <begin position="1"/>
        <end position="15"/>
    </location>
</feature>
<gene>
    <name evidence="10" type="ORF">CHIRRI_LOCUS13369</name>
</gene>
<evidence type="ECO:0000313" key="11">
    <source>
        <dbReference type="Proteomes" id="UP001153620"/>
    </source>
</evidence>
<keyword evidence="4 8" id="KW-1133">Transmembrane helix</keyword>
<keyword evidence="6" id="KW-0675">Receptor</keyword>
<keyword evidence="5 8" id="KW-0472">Membrane</keyword>
<evidence type="ECO:0000256" key="9">
    <source>
        <dbReference type="SAM" id="SignalP"/>
    </source>
</evidence>
<feature type="transmembrane region" description="Helical" evidence="8">
    <location>
        <begin position="573"/>
        <end position="594"/>
    </location>
</feature>
<evidence type="ECO:0000256" key="6">
    <source>
        <dbReference type="ARBA" id="ARBA00023170"/>
    </source>
</evidence>
<feature type="chain" id="PRO_5040381432" description="Ionotropic receptor" evidence="9">
    <location>
        <begin position="16"/>
        <end position="599"/>
    </location>
</feature>
<reference evidence="10" key="2">
    <citation type="submission" date="2022-10" db="EMBL/GenBank/DDBJ databases">
        <authorList>
            <consortium name="ENA_rothamsted_submissions"/>
            <consortium name="culmorum"/>
            <person name="King R."/>
        </authorList>
    </citation>
    <scope>NUCLEOTIDE SEQUENCE</scope>
</reference>
<keyword evidence="11" id="KW-1185">Reference proteome</keyword>
<dbReference type="PANTHER" id="PTHR42643:SF30">
    <property type="entry name" value="IONOTROPIC RECEPTOR 40A-RELATED"/>
    <property type="match status" value="1"/>
</dbReference>
<keyword evidence="2" id="KW-1003">Cell membrane</keyword>
<dbReference type="AlphaFoldDB" id="A0A9N9WV79"/>
<keyword evidence="9" id="KW-0732">Signal</keyword>
<evidence type="ECO:0008006" key="12">
    <source>
        <dbReference type="Google" id="ProtNLM"/>
    </source>
</evidence>
<protein>
    <recommendedName>
        <fullName evidence="12">Ionotropic receptor</fullName>
    </recommendedName>
</protein>
<evidence type="ECO:0000256" key="5">
    <source>
        <dbReference type="ARBA" id="ARBA00023136"/>
    </source>
</evidence>
<name>A0A9N9WV79_9DIPT</name>
<evidence type="ECO:0000256" key="2">
    <source>
        <dbReference type="ARBA" id="ARBA00022475"/>
    </source>
</evidence>
<dbReference type="EMBL" id="OU895880">
    <property type="protein sequence ID" value="CAG9810556.1"/>
    <property type="molecule type" value="Genomic_DNA"/>
</dbReference>
<evidence type="ECO:0000256" key="3">
    <source>
        <dbReference type="ARBA" id="ARBA00022692"/>
    </source>
</evidence>
<dbReference type="Proteomes" id="UP001153620">
    <property type="component" value="Chromosome 4"/>
</dbReference>
<evidence type="ECO:0000256" key="1">
    <source>
        <dbReference type="ARBA" id="ARBA00004651"/>
    </source>
</evidence>
<dbReference type="OrthoDB" id="7739311at2759"/>
<dbReference type="GO" id="GO:0005886">
    <property type="term" value="C:plasma membrane"/>
    <property type="evidence" value="ECO:0007669"/>
    <property type="project" value="UniProtKB-SubCell"/>
</dbReference>
<feature type="transmembrane region" description="Helical" evidence="8">
    <location>
        <begin position="331"/>
        <end position="353"/>
    </location>
</feature>
<dbReference type="Gene3D" id="1.10.287.70">
    <property type="match status" value="1"/>
</dbReference>
<evidence type="ECO:0000256" key="8">
    <source>
        <dbReference type="SAM" id="Phobius"/>
    </source>
</evidence>
<dbReference type="PANTHER" id="PTHR42643">
    <property type="entry name" value="IONOTROPIC RECEPTOR 20A-RELATED"/>
    <property type="match status" value="1"/>
</dbReference>
<sequence length="599" mass="69162">MKFLWLFLCFSLTMCEIAVNYSDKIEVKAILSVCEEFFITKSINLDIILYGDVDPQLNDITNSFMRTIARNASLNVTNIAYRTSINHLITKSSIILMSHSRDQKNLYKKIEFLNNLKNKLTIILYLHRLDPHVSITLPDNFEYATVNFYYLVNMKIQLNFMAPIAFSSIRCNQIRIKTLNIFSKNETKWLTELKYPKFSNLFGCPLTFMNSYGKFLYLKSHDKLSINYGAFATEDKFKMINKLSLTGNYQGFMVDMAEILSKIIDFKPQYRFLEAFDFKTNKDPVEKISEGFMASYAIFHDTNYLTDNFVVFATNIISSNVDAYFLDPFNFHTWIAVLTSLFVAFVVIFYINLRLGIVRIRPRKELTRSALNVLEIVFGCPQNKLPRANFGRFLIILFIGLCLVLRICYWSQLVKLKATGVDKIGPETVEDLVEGNYTIYSCYQPFSKDKIQMHLFQIVDHCEDTTEFFCGTMKNSDTNVGFLILKDKIHLFNKACSNLFITSKVLKINLATTVLQLTKVSVIQEAFNYILRKLTPAGIPQYLLAHHTSALYGTDRIIKEKESGKSSFDDMKFVFVLWMFGCGISIVTLALEIFRVTKL</sequence>
<keyword evidence="7" id="KW-0325">Glycoprotein</keyword>
<proteinExistence type="predicted"/>
<accession>A0A9N9WV79</accession>
<comment type="subcellular location">
    <subcellularLocation>
        <location evidence="1">Cell membrane</location>
        <topology evidence="1">Multi-pass membrane protein</topology>
    </subcellularLocation>
</comment>
<evidence type="ECO:0000256" key="4">
    <source>
        <dbReference type="ARBA" id="ARBA00022989"/>
    </source>
</evidence>
<evidence type="ECO:0000313" key="10">
    <source>
        <dbReference type="EMBL" id="CAG9810556.1"/>
    </source>
</evidence>
<dbReference type="InterPro" id="IPR052192">
    <property type="entry name" value="Insect_Ionotropic_Sensory_Rcpt"/>
</dbReference>
<evidence type="ECO:0000256" key="7">
    <source>
        <dbReference type="ARBA" id="ARBA00023180"/>
    </source>
</evidence>
<organism evidence="10 11">
    <name type="scientific">Chironomus riparius</name>
    <dbReference type="NCBI Taxonomy" id="315576"/>
    <lineage>
        <taxon>Eukaryota</taxon>
        <taxon>Metazoa</taxon>
        <taxon>Ecdysozoa</taxon>
        <taxon>Arthropoda</taxon>
        <taxon>Hexapoda</taxon>
        <taxon>Insecta</taxon>
        <taxon>Pterygota</taxon>
        <taxon>Neoptera</taxon>
        <taxon>Endopterygota</taxon>
        <taxon>Diptera</taxon>
        <taxon>Nematocera</taxon>
        <taxon>Chironomoidea</taxon>
        <taxon>Chironomidae</taxon>
        <taxon>Chironominae</taxon>
        <taxon>Chironomus</taxon>
    </lineage>
</organism>